<name>A0A067TN24_GALM3</name>
<keyword evidence="2" id="KW-1133">Transmembrane helix</keyword>
<evidence type="ECO:0000256" key="2">
    <source>
        <dbReference type="SAM" id="Phobius"/>
    </source>
</evidence>
<feature type="transmembrane region" description="Helical" evidence="2">
    <location>
        <begin position="202"/>
        <end position="227"/>
    </location>
</feature>
<feature type="region of interest" description="Disordered" evidence="1">
    <location>
        <begin position="272"/>
        <end position="330"/>
    </location>
</feature>
<feature type="region of interest" description="Disordered" evidence="1">
    <location>
        <begin position="346"/>
        <end position="387"/>
    </location>
</feature>
<keyword evidence="2" id="KW-0812">Transmembrane</keyword>
<evidence type="ECO:0000313" key="4">
    <source>
        <dbReference type="Proteomes" id="UP000027222"/>
    </source>
</evidence>
<reference evidence="4" key="1">
    <citation type="journal article" date="2014" name="Proc. Natl. Acad. Sci. U.S.A.">
        <title>Extensive sampling of basidiomycete genomes demonstrates inadequacy of the white-rot/brown-rot paradigm for wood decay fungi.</title>
        <authorList>
            <person name="Riley R."/>
            <person name="Salamov A.A."/>
            <person name="Brown D.W."/>
            <person name="Nagy L.G."/>
            <person name="Floudas D."/>
            <person name="Held B.W."/>
            <person name="Levasseur A."/>
            <person name="Lombard V."/>
            <person name="Morin E."/>
            <person name="Otillar R."/>
            <person name="Lindquist E.A."/>
            <person name="Sun H."/>
            <person name="LaButti K.M."/>
            <person name="Schmutz J."/>
            <person name="Jabbour D."/>
            <person name="Luo H."/>
            <person name="Baker S.E."/>
            <person name="Pisabarro A.G."/>
            <person name="Walton J.D."/>
            <person name="Blanchette R.A."/>
            <person name="Henrissat B."/>
            <person name="Martin F."/>
            <person name="Cullen D."/>
            <person name="Hibbett D.S."/>
            <person name="Grigoriev I.V."/>
        </authorList>
    </citation>
    <scope>NUCLEOTIDE SEQUENCE [LARGE SCALE GENOMIC DNA]</scope>
    <source>
        <strain evidence="4">CBS 339.88</strain>
    </source>
</reference>
<feature type="compositionally biased region" description="Basic and acidic residues" evidence="1">
    <location>
        <begin position="346"/>
        <end position="356"/>
    </location>
</feature>
<keyword evidence="4" id="KW-1185">Reference proteome</keyword>
<gene>
    <name evidence="3" type="ORF">GALMADRAFT_151410</name>
</gene>
<keyword evidence="2" id="KW-0472">Membrane</keyword>
<evidence type="ECO:0000313" key="3">
    <source>
        <dbReference type="EMBL" id="KDR84556.1"/>
    </source>
</evidence>
<organism evidence="3 4">
    <name type="scientific">Galerina marginata (strain CBS 339.88)</name>
    <dbReference type="NCBI Taxonomy" id="685588"/>
    <lineage>
        <taxon>Eukaryota</taxon>
        <taxon>Fungi</taxon>
        <taxon>Dikarya</taxon>
        <taxon>Basidiomycota</taxon>
        <taxon>Agaricomycotina</taxon>
        <taxon>Agaricomycetes</taxon>
        <taxon>Agaricomycetidae</taxon>
        <taxon>Agaricales</taxon>
        <taxon>Agaricineae</taxon>
        <taxon>Strophariaceae</taxon>
        <taxon>Galerina</taxon>
    </lineage>
</organism>
<evidence type="ECO:0008006" key="5">
    <source>
        <dbReference type="Google" id="ProtNLM"/>
    </source>
</evidence>
<dbReference type="Proteomes" id="UP000027222">
    <property type="component" value="Unassembled WGS sequence"/>
</dbReference>
<feature type="region of interest" description="Disordered" evidence="1">
    <location>
        <begin position="141"/>
        <end position="196"/>
    </location>
</feature>
<dbReference type="AlphaFoldDB" id="A0A067TN24"/>
<sequence>MKTAAERSRSSQQSIPIATTIVKDAPSSNAAGIQYFKLRRKLRQQRPVLLDPRLIPRRGPEIRPPGAKRRRQVSATVTTTTEFRSTTTILVSPSSTETEVIVVVPVQISVIPPVITTITESNGVPTVVTITPPVTVTLPASTVTLGPPGSSPTEDLPGSAGIGSGSTSSTARSTPLSPGSPNNTSFPGSSTTPQTRLSSNRLAVIVGSTIGSAIALILLIVLIFFFCRRRNRRREAQPVLLPDPFPIETREPVSVEQGGQFTSSPSQFGNIASGNITHSPKSTNQSSSKHGYVRQDTSRSQSTGIQSGEIIRPLEGTVSTPSPPPMSLDSTASELQALRQRMQEIESLARRFRETDAMGSIVQPAQVERPSESPPEYASPVEAGNSG</sequence>
<accession>A0A067TN24</accession>
<feature type="compositionally biased region" description="Low complexity" evidence="1">
    <location>
        <begin position="165"/>
        <end position="174"/>
    </location>
</feature>
<protein>
    <recommendedName>
        <fullName evidence="5">Mid2 domain-containing protein</fullName>
    </recommendedName>
</protein>
<dbReference type="OrthoDB" id="3130373at2759"/>
<proteinExistence type="predicted"/>
<dbReference type="EMBL" id="KL142368">
    <property type="protein sequence ID" value="KDR84556.1"/>
    <property type="molecule type" value="Genomic_DNA"/>
</dbReference>
<feature type="compositionally biased region" description="Polar residues" evidence="1">
    <location>
        <begin position="272"/>
        <end position="289"/>
    </location>
</feature>
<dbReference type="HOGENOM" id="CLU_713805_0_0_1"/>
<feature type="compositionally biased region" description="Polar residues" evidence="1">
    <location>
        <begin position="175"/>
        <end position="196"/>
    </location>
</feature>
<evidence type="ECO:0000256" key="1">
    <source>
        <dbReference type="SAM" id="MobiDB-lite"/>
    </source>
</evidence>